<sequence>MTLYLEPSSFTEEKIELVVIRGVAFPQQRSAQEEYKRSIQDSSDSDVFYQWLLDMILYAINVRKNTRPPDPRVRDGHEGSMTQFGISEGSRSARQIGYAKSYKTKLTYNEYRAHDEDANAAGGIFWSLAHSSMPTEVIDPVVQKLQENHIPHLASNFVAAGKGYRLQLGEAEVIFPEASRAPPELYLTRGYSA</sequence>
<keyword evidence="3" id="KW-1185">Reference proteome</keyword>
<feature type="region of interest" description="Disordered" evidence="1">
    <location>
        <begin position="67"/>
        <end position="88"/>
    </location>
</feature>
<dbReference type="Proteomes" id="UP001163828">
    <property type="component" value="Unassembled WGS sequence"/>
</dbReference>
<feature type="compositionally biased region" description="Basic and acidic residues" evidence="1">
    <location>
        <begin position="67"/>
        <end position="78"/>
    </location>
</feature>
<dbReference type="EMBL" id="MU790842">
    <property type="protein sequence ID" value="KAJ3992566.1"/>
    <property type="molecule type" value="Genomic_DNA"/>
</dbReference>
<evidence type="ECO:0000313" key="3">
    <source>
        <dbReference type="Proteomes" id="UP001163828"/>
    </source>
</evidence>
<gene>
    <name evidence="2" type="ORF">F5050DRAFT_1579325</name>
</gene>
<name>A0ABQ8Q4C8_9AGAR</name>
<comment type="caution">
    <text evidence="2">The sequence shown here is derived from an EMBL/GenBank/DDBJ whole genome shotgun (WGS) entry which is preliminary data.</text>
</comment>
<protein>
    <submittedName>
        <fullName evidence="2">Uncharacterized protein</fullName>
    </submittedName>
</protein>
<accession>A0ABQ8Q4C8</accession>
<proteinExistence type="predicted"/>
<organism evidence="2 3">
    <name type="scientific">Lentinula boryana</name>
    <dbReference type="NCBI Taxonomy" id="40481"/>
    <lineage>
        <taxon>Eukaryota</taxon>
        <taxon>Fungi</taxon>
        <taxon>Dikarya</taxon>
        <taxon>Basidiomycota</taxon>
        <taxon>Agaricomycotina</taxon>
        <taxon>Agaricomycetes</taxon>
        <taxon>Agaricomycetidae</taxon>
        <taxon>Agaricales</taxon>
        <taxon>Marasmiineae</taxon>
        <taxon>Omphalotaceae</taxon>
        <taxon>Lentinula</taxon>
    </lineage>
</organism>
<evidence type="ECO:0000256" key="1">
    <source>
        <dbReference type="SAM" id="MobiDB-lite"/>
    </source>
</evidence>
<reference evidence="2" key="1">
    <citation type="submission" date="2022-08" db="EMBL/GenBank/DDBJ databases">
        <authorList>
            <consortium name="DOE Joint Genome Institute"/>
            <person name="Min B."/>
            <person name="Riley R."/>
            <person name="Sierra-Patev S."/>
            <person name="Naranjo-Ortiz M."/>
            <person name="Looney B."/>
            <person name="Konkel Z."/>
            <person name="Slot J.C."/>
            <person name="Sakamoto Y."/>
            <person name="Steenwyk J.L."/>
            <person name="Rokas A."/>
            <person name="Carro J."/>
            <person name="Camarero S."/>
            <person name="Ferreira P."/>
            <person name="Molpeceres G."/>
            <person name="Ruiz-Duenas F.J."/>
            <person name="Serrano A."/>
            <person name="Henrissat B."/>
            <person name="Drula E."/>
            <person name="Hughes K.W."/>
            <person name="Mata J.L."/>
            <person name="Ishikawa N.K."/>
            <person name="Vargas-Isla R."/>
            <person name="Ushijima S."/>
            <person name="Smith C.A."/>
            <person name="Ahrendt S."/>
            <person name="Andreopoulos W."/>
            <person name="He G."/>
            <person name="Labutti K."/>
            <person name="Lipzen A."/>
            <person name="Ng V."/>
            <person name="Sandor L."/>
            <person name="Barry K."/>
            <person name="Martinez A.T."/>
            <person name="Xiao Y."/>
            <person name="Gibbons J.G."/>
            <person name="Terashima K."/>
            <person name="Hibbett D.S."/>
            <person name="Grigoriev I.V."/>
        </authorList>
    </citation>
    <scope>NUCLEOTIDE SEQUENCE</scope>
    <source>
        <strain evidence="2">TFB10827</strain>
    </source>
</reference>
<evidence type="ECO:0000313" key="2">
    <source>
        <dbReference type="EMBL" id="KAJ3992566.1"/>
    </source>
</evidence>